<comment type="caution">
    <text evidence="7">The sequence shown here is derived from an EMBL/GenBank/DDBJ whole genome shotgun (WGS) entry which is preliminary data.</text>
</comment>
<feature type="transmembrane region" description="Helical" evidence="6">
    <location>
        <begin position="378"/>
        <end position="399"/>
    </location>
</feature>
<accession>A0ABV7B3I1</accession>
<dbReference type="Proteomes" id="UP001595386">
    <property type="component" value="Unassembled WGS sequence"/>
</dbReference>
<feature type="transmembrane region" description="Helical" evidence="6">
    <location>
        <begin position="411"/>
        <end position="434"/>
    </location>
</feature>
<dbReference type="InterPro" id="IPR030676">
    <property type="entry name" value="CitT-rel"/>
</dbReference>
<evidence type="ECO:0000256" key="1">
    <source>
        <dbReference type="ARBA" id="ARBA00004141"/>
    </source>
</evidence>
<comment type="similarity">
    <text evidence="2">Belongs to the SLC13A/DASS transporter (TC 2.A.47) family. DIT1 subfamily.</text>
</comment>
<evidence type="ECO:0000256" key="5">
    <source>
        <dbReference type="ARBA" id="ARBA00023136"/>
    </source>
</evidence>
<reference evidence="8" key="1">
    <citation type="journal article" date="2019" name="Int. J. Syst. Evol. Microbiol.">
        <title>The Global Catalogue of Microorganisms (GCM) 10K type strain sequencing project: providing services to taxonomists for standard genome sequencing and annotation.</title>
        <authorList>
            <consortium name="The Broad Institute Genomics Platform"/>
            <consortium name="The Broad Institute Genome Sequencing Center for Infectious Disease"/>
            <person name="Wu L."/>
            <person name="Ma J."/>
        </authorList>
    </citation>
    <scope>NUCLEOTIDE SEQUENCE [LARGE SCALE GENOMIC DNA]</scope>
    <source>
        <strain evidence="8">KCTC 52660</strain>
    </source>
</reference>
<keyword evidence="3 6" id="KW-0812">Transmembrane</keyword>
<gene>
    <name evidence="7" type="ORF">ACFODV_07935</name>
</gene>
<keyword evidence="4 6" id="KW-1133">Transmembrane helix</keyword>
<feature type="transmembrane region" description="Helical" evidence="6">
    <location>
        <begin position="343"/>
        <end position="366"/>
    </location>
</feature>
<comment type="subcellular location">
    <subcellularLocation>
        <location evidence="1">Membrane</location>
        <topology evidence="1">Multi-pass membrane protein</topology>
    </subcellularLocation>
</comment>
<sequence>MPKSTERTSDLRPLPALAAVVVGVVVWLLPQPAAVSDQGWLMLAMFIGTIAAIIGKAMPIGAISIIAISMVAASGVTSDNPGRAIADALGSFTSPLIWLIAIAIMISRGLIKTGLGARIGYYFISIFGKRTLGIGYALALSELTIAPVTPSNTARGGGIIHPIMLSIAHSFGSTPENNNTGKIGKYLALVNYHANPITSAMFITATAPNPLTVKLIADATGAAITLSWTTWALAMLLPGLVAIALMPLVLYVLYPPEIKKTDDATIFARQKLADLGRVTRDEKIMLGVFMTLLLLWADVPMWLFGEGFQLNPTTTAFIGLSILLLTGVLTWQDVLSEKSAWDTLLWFGALVMMASQLNQLGVIDWFSFTIQGLITQTGIGWAGASAVLVLVFLYSHYFFASTTAHITAMMGAFLTVGLAMGAPAMPFVLMMAAASSIMMTLTHYATGTSPVIFGSRYVDLGEWWRAGFIMSVVNLTVWVVVGGLWWKLLGYW</sequence>
<dbReference type="NCBIfam" id="TIGR00785">
    <property type="entry name" value="dass"/>
    <property type="match status" value="1"/>
</dbReference>
<proteinExistence type="inferred from homology"/>
<keyword evidence="5 6" id="KW-0472">Membrane</keyword>
<evidence type="ECO:0000313" key="8">
    <source>
        <dbReference type="Proteomes" id="UP001595386"/>
    </source>
</evidence>
<feature type="transmembrane region" description="Helical" evidence="6">
    <location>
        <begin position="310"/>
        <end position="331"/>
    </location>
</feature>
<evidence type="ECO:0000256" key="6">
    <source>
        <dbReference type="SAM" id="Phobius"/>
    </source>
</evidence>
<feature type="transmembrane region" description="Helical" evidence="6">
    <location>
        <begin position="12"/>
        <end position="29"/>
    </location>
</feature>
<evidence type="ECO:0000313" key="7">
    <source>
        <dbReference type="EMBL" id="MFC2991962.1"/>
    </source>
</evidence>
<evidence type="ECO:0000256" key="4">
    <source>
        <dbReference type="ARBA" id="ARBA00022989"/>
    </source>
</evidence>
<evidence type="ECO:0000256" key="3">
    <source>
        <dbReference type="ARBA" id="ARBA00022692"/>
    </source>
</evidence>
<name>A0ABV7B3I1_9GAMM</name>
<evidence type="ECO:0000256" key="2">
    <source>
        <dbReference type="ARBA" id="ARBA00007349"/>
    </source>
</evidence>
<organism evidence="7 8">
    <name type="scientific">Halomonas tibetensis</name>
    <dbReference type="NCBI Taxonomy" id="2259590"/>
    <lineage>
        <taxon>Bacteria</taxon>
        <taxon>Pseudomonadati</taxon>
        <taxon>Pseudomonadota</taxon>
        <taxon>Gammaproteobacteria</taxon>
        <taxon>Oceanospirillales</taxon>
        <taxon>Halomonadaceae</taxon>
        <taxon>Halomonas</taxon>
    </lineage>
</organism>
<keyword evidence="8" id="KW-1185">Reference proteome</keyword>
<dbReference type="RefSeq" id="WP_379757297.1">
    <property type="nucleotide sequence ID" value="NZ_JBHRSQ010000010.1"/>
</dbReference>
<feature type="transmembrane region" description="Helical" evidence="6">
    <location>
        <begin position="41"/>
        <end position="68"/>
    </location>
</feature>
<dbReference type="PIRSF" id="PIRSF002457">
    <property type="entry name" value="DASS"/>
    <property type="match status" value="1"/>
</dbReference>
<feature type="transmembrane region" description="Helical" evidence="6">
    <location>
        <begin position="231"/>
        <end position="254"/>
    </location>
</feature>
<protein>
    <submittedName>
        <fullName evidence="7">DASS family sodium-coupled anion symporter</fullName>
    </submittedName>
</protein>
<dbReference type="Pfam" id="PF00939">
    <property type="entry name" value="Na_sulph_symp"/>
    <property type="match status" value="1"/>
</dbReference>
<dbReference type="EMBL" id="JBHRSQ010000010">
    <property type="protein sequence ID" value="MFC2991962.1"/>
    <property type="molecule type" value="Genomic_DNA"/>
</dbReference>
<feature type="transmembrane region" description="Helical" evidence="6">
    <location>
        <begin position="463"/>
        <end position="486"/>
    </location>
</feature>
<dbReference type="InterPro" id="IPR001898">
    <property type="entry name" value="SLC13A/DASS"/>
</dbReference>
<dbReference type="PANTHER" id="PTHR42826">
    <property type="entry name" value="DICARBOXYLATE TRANSPORTER 2.1, CHLOROPLASTIC"/>
    <property type="match status" value="1"/>
</dbReference>
<feature type="transmembrane region" description="Helical" evidence="6">
    <location>
        <begin position="88"/>
        <end position="107"/>
    </location>
</feature>
<feature type="transmembrane region" description="Helical" evidence="6">
    <location>
        <begin position="284"/>
        <end position="304"/>
    </location>
</feature>